<feature type="compositionally biased region" description="Basic and acidic residues" evidence="1">
    <location>
        <begin position="52"/>
        <end position="68"/>
    </location>
</feature>
<protein>
    <recommendedName>
        <fullName evidence="2">DUF6351 domain-containing protein</fullName>
    </recommendedName>
</protein>
<reference evidence="3 4" key="1">
    <citation type="submission" date="2020-08" db="EMBL/GenBank/DDBJ databases">
        <title>Genomic Encyclopedia of Type Strains, Phase IV (KMG-IV): sequencing the most valuable type-strain genomes for metagenomic binning, comparative biology and taxonomic classification.</title>
        <authorList>
            <person name="Goeker M."/>
        </authorList>
    </citation>
    <scope>NUCLEOTIDE SEQUENCE [LARGE SCALE GENOMIC DNA]</scope>
    <source>
        <strain evidence="3 4">DSM 26723</strain>
    </source>
</reference>
<accession>A0A841HM44</accession>
<dbReference type="Pfam" id="PF19878">
    <property type="entry name" value="DUF6351"/>
    <property type="match status" value="1"/>
</dbReference>
<evidence type="ECO:0000313" key="3">
    <source>
        <dbReference type="EMBL" id="MBB6093823.1"/>
    </source>
</evidence>
<evidence type="ECO:0000256" key="1">
    <source>
        <dbReference type="SAM" id="MobiDB-lite"/>
    </source>
</evidence>
<keyword evidence="4" id="KW-1185">Reference proteome</keyword>
<dbReference type="EMBL" id="JACHHZ010000003">
    <property type="protein sequence ID" value="MBB6093823.1"/>
    <property type="molecule type" value="Genomic_DNA"/>
</dbReference>
<proteinExistence type="predicted"/>
<evidence type="ECO:0000259" key="2">
    <source>
        <dbReference type="Pfam" id="PF19878"/>
    </source>
</evidence>
<comment type="caution">
    <text evidence="3">The sequence shown here is derived from an EMBL/GenBank/DDBJ whole genome shotgun (WGS) entry which is preliminary data.</text>
</comment>
<dbReference type="AlphaFoldDB" id="A0A841HM44"/>
<name>A0A841HM44_9GAMM</name>
<evidence type="ECO:0000313" key="4">
    <source>
        <dbReference type="Proteomes" id="UP000588068"/>
    </source>
</evidence>
<feature type="domain" description="DUF6351" evidence="2">
    <location>
        <begin position="71"/>
        <end position="813"/>
    </location>
</feature>
<feature type="region of interest" description="Disordered" evidence="1">
    <location>
        <begin position="41"/>
        <end position="68"/>
    </location>
</feature>
<dbReference type="RefSeq" id="WP_184332556.1">
    <property type="nucleotide sequence ID" value="NZ_JACHHZ010000003.1"/>
</dbReference>
<dbReference type="InterPro" id="IPR045556">
    <property type="entry name" value="DUF6351"/>
</dbReference>
<dbReference type="Proteomes" id="UP000588068">
    <property type="component" value="Unassembled WGS sequence"/>
</dbReference>
<sequence>MKKNRARTARACSNPHQSLRAWLASGVAIVALAVTGVGDSHAGSNGGGSNHGHHDRDDRGKGHDRGKDVELRVLSSPARYVSGGDARIQVTAAPGLHNKIQLYLNGQQIKPVLHSSGHRLEGIVSGLRDGENWLEVYAKGRWERDAIKLTNYPITGPMFSGPQQHPFVCTTTQSAVGRQPIVESATPPGTRVFDTAGNIVGYSQDCSIETFVTYLYRTTGNAWAALPTNGTRPADMSNVTLADGSVVDFIVRREVGSINRFLYSFAMLAPAGENPAKPDLSRWNRKLLYWFQGGVAIGHSQGTVHSGSLNPDILRLGYAIVHSSGNNTGTHYNLQVAGETAMMTKERFIERYGVPSYTVGLGGSGGAIQQYILGQNQPGILDALLPVQSYPDMVTQTIHVGDCELLEYYMDATDRNNAKWRVTKNRSWLVGFNAEEGFDKVNDPLAPLKTALGYGTAVGSTECIPAWRGLSPLAMNPWYGQAANQQNYEPQSAIAAIRWTHWDDLRNIYGVDSTGAARPTWDNVGVQYGLQALHDGNITFEEFLHLNWNIGGWKQPSEMVQEGFPFFGTSNAEIAKALSVPGYFDPWSRRNMNVSPSPTEPAPRTSGDFSAMRAAYTSGMVFSGELERPTIDHRQYMERELDMHNVHQSFAVRKRVIEKMGNSDMLVIWFTDTMPGVPKASQSMDAIAVMDEWVRNIQRNPHKGIRGNRPARAVDSCFDVSGQLIYAGRDAWNGILDDKPVGPCTQRFPIYSTSRIVAGAPIEGGIYKCARKSVDRAVADGTYVPASPTAEQIESLKKIFPEGVCDYSRPDQARPRRSH</sequence>
<gene>
    <name evidence="3" type="ORF">HNQ60_002704</name>
</gene>
<organism evidence="3 4">
    <name type="scientific">Povalibacter uvarum</name>
    <dbReference type="NCBI Taxonomy" id="732238"/>
    <lineage>
        <taxon>Bacteria</taxon>
        <taxon>Pseudomonadati</taxon>
        <taxon>Pseudomonadota</taxon>
        <taxon>Gammaproteobacteria</taxon>
        <taxon>Steroidobacterales</taxon>
        <taxon>Steroidobacteraceae</taxon>
        <taxon>Povalibacter</taxon>
    </lineage>
</organism>